<evidence type="ECO:0000256" key="1">
    <source>
        <dbReference type="SAM" id="MobiDB-lite"/>
    </source>
</evidence>
<feature type="region of interest" description="Disordered" evidence="1">
    <location>
        <begin position="37"/>
        <end position="65"/>
    </location>
</feature>
<organism evidence="2 3">
    <name type="scientific">Phytophthora nicotianae P1976</name>
    <dbReference type="NCBI Taxonomy" id="1317066"/>
    <lineage>
        <taxon>Eukaryota</taxon>
        <taxon>Sar</taxon>
        <taxon>Stramenopiles</taxon>
        <taxon>Oomycota</taxon>
        <taxon>Peronosporomycetes</taxon>
        <taxon>Peronosporales</taxon>
        <taxon>Peronosporaceae</taxon>
        <taxon>Phytophthora</taxon>
    </lineage>
</organism>
<dbReference type="EMBL" id="ANJA01003855">
    <property type="protein sequence ID" value="ETO60909.1"/>
    <property type="molecule type" value="Genomic_DNA"/>
</dbReference>
<comment type="caution">
    <text evidence="2">The sequence shown here is derived from an EMBL/GenBank/DDBJ whole genome shotgun (WGS) entry which is preliminary data.</text>
</comment>
<dbReference type="AlphaFoldDB" id="A0A080Z2P8"/>
<reference evidence="2 3" key="1">
    <citation type="submission" date="2013-11" db="EMBL/GenBank/DDBJ databases">
        <title>The Genome Sequence of Phytophthora parasitica P1976.</title>
        <authorList>
            <consortium name="The Broad Institute Genomics Platform"/>
            <person name="Russ C."/>
            <person name="Tyler B."/>
            <person name="Panabieres F."/>
            <person name="Shan W."/>
            <person name="Tripathy S."/>
            <person name="Grunwald N."/>
            <person name="Machado M."/>
            <person name="Johnson C.S."/>
            <person name="Walker B."/>
            <person name="Young S."/>
            <person name="Zeng Q."/>
            <person name="Gargeya S."/>
            <person name="Fitzgerald M."/>
            <person name="Haas B."/>
            <person name="Abouelleil A."/>
            <person name="Allen A.W."/>
            <person name="Alvarado L."/>
            <person name="Arachchi H.M."/>
            <person name="Berlin A.M."/>
            <person name="Chapman S.B."/>
            <person name="Gainer-Dewar J."/>
            <person name="Goldberg J."/>
            <person name="Griggs A."/>
            <person name="Gujja S."/>
            <person name="Hansen M."/>
            <person name="Howarth C."/>
            <person name="Imamovic A."/>
            <person name="Ireland A."/>
            <person name="Larimer J."/>
            <person name="McCowan C."/>
            <person name="Murphy C."/>
            <person name="Pearson M."/>
            <person name="Poon T.W."/>
            <person name="Priest M."/>
            <person name="Roberts A."/>
            <person name="Saif S."/>
            <person name="Shea T."/>
            <person name="Sisk P."/>
            <person name="Sykes S."/>
            <person name="Wortman J."/>
            <person name="Nusbaum C."/>
            <person name="Birren B."/>
        </authorList>
    </citation>
    <scope>NUCLEOTIDE SEQUENCE [LARGE SCALE GENOMIC DNA]</scope>
    <source>
        <strain evidence="2 3">P1976</strain>
    </source>
</reference>
<evidence type="ECO:0000313" key="2">
    <source>
        <dbReference type="EMBL" id="ETO60909.1"/>
    </source>
</evidence>
<sequence>MLVWRAVIVTIIGLHALTTYGVTTVAATSSKTLEVGPLTTGETANENSKRFLRKESAEKNGAANEERDFKETVRLALLKLKIPYWVITGKDSSQVRKSLKITYPYIEHKNWEVSKSFDNVKDKIEKSLYPVGRNMP</sequence>
<name>A0A080Z2P8_PHYNI</name>
<dbReference type="OrthoDB" id="93494at2759"/>
<dbReference type="Proteomes" id="UP000028582">
    <property type="component" value="Unassembled WGS sequence"/>
</dbReference>
<evidence type="ECO:0008006" key="4">
    <source>
        <dbReference type="Google" id="ProtNLM"/>
    </source>
</evidence>
<proteinExistence type="predicted"/>
<gene>
    <name evidence="2" type="ORF">F444_20941</name>
</gene>
<protein>
    <recommendedName>
        <fullName evidence="4">RxLR effector protein</fullName>
    </recommendedName>
</protein>
<feature type="compositionally biased region" description="Basic and acidic residues" evidence="1">
    <location>
        <begin position="47"/>
        <end position="65"/>
    </location>
</feature>
<accession>A0A080Z2P8</accession>
<evidence type="ECO:0000313" key="3">
    <source>
        <dbReference type="Proteomes" id="UP000028582"/>
    </source>
</evidence>